<dbReference type="Proteomes" id="UP000188729">
    <property type="component" value="Unassembled WGS sequence"/>
</dbReference>
<evidence type="ECO:0000256" key="1">
    <source>
        <dbReference type="SAM" id="Phobius"/>
    </source>
</evidence>
<dbReference type="OrthoDB" id="7585068at2"/>
<dbReference type="AlphaFoldDB" id="A0A1V2F031"/>
<evidence type="ECO:0008006" key="4">
    <source>
        <dbReference type="Google" id="ProtNLM"/>
    </source>
</evidence>
<reference evidence="2 3" key="1">
    <citation type="submission" date="2016-11" db="EMBL/GenBank/DDBJ databases">
        <title>Genome sequence of Sphingomonas jeddahensis G39.</title>
        <authorList>
            <person name="Poehlein A."/>
            <person name="Wuebbeler J.H."/>
            <person name="Steinbuechel A."/>
            <person name="Daniel R."/>
        </authorList>
    </citation>
    <scope>NUCLEOTIDE SEQUENCE [LARGE SCALE GENOMIC DNA]</scope>
    <source>
        <strain evidence="2 3">G39</strain>
    </source>
</reference>
<dbReference type="STRING" id="1915074.SPHI_03900"/>
<organism evidence="2 3">
    <name type="scientific">Sphingomonas jeddahensis</name>
    <dbReference type="NCBI Taxonomy" id="1915074"/>
    <lineage>
        <taxon>Bacteria</taxon>
        <taxon>Pseudomonadati</taxon>
        <taxon>Pseudomonadota</taxon>
        <taxon>Alphaproteobacteria</taxon>
        <taxon>Sphingomonadales</taxon>
        <taxon>Sphingomonadaceae</taxon>
        <taxon>Sphingomonas</taxon>
    </lineage>
</organism>
<keyword evidence="1" id="KW-1133">Transmembrane helix</keyword>
<accession>A0A1V2F031</accession>
<feature type="transmembrane region" description="Helical" evidence="1">
    <location>
        <begin position="193"/>
        <end position="217"/>
    </location>
</feature>
<proteinExistence type="predicted"/>
<keyword evidence="1" id="KW-0472">Membrane</keyword>
<feature type="transmembrane region" description="Helical" evidence="1">
    <location>
        <begin position="97"/>
        <end position="124"/>
    </location>
</feature>
<name>A0A1V2F031_9SPHN</name>
<evidence type="ECO:0000313" key="2">
    <source>
        <dbReference type="EMBL" id="ONF97754.1"/>
    </source>
</evidence>
<evidence type="ECO:0000313" key="3">
    <source>
        <dbReference type="Proteomes" id="UP000188729"/>
    </source>
</evidence>
<keyword evidence="1" id="KW-0812">Transmembrane</keyword>
<feature type="transmembrane region" description="Helical" evidence="1">
    <location>
        <begin position="144"/>
        <end position="172"/>
    </location>
</feature>
<feature type="transmembrane region" description="Helical" evidence="1">
    <location>
        <begin position="229"/>
        <end position="251"/>
    </location>
</feature>
<dbReference type="RefSeq" id="WP_076743178.1">
    <property type="nucleotide sequence ID" value="NZ_MPSB01000001.1"/>
</dbReference>
<feature type="transmembrane region" description="Helical" evidence="1">
    <location>
        <begin position="54"/>
        <end position="76"/>
    </location>
</feature>
<comment type="caution">
    <text evidence="2">The sequence shown here is derived from an EMBL/GenBank/DDBJ whole genome shotgun (WGS) entry which is preliminary data.</text>
</comment>
<keyword evidence="3" id="KW-1185">Reference proteome</keyword>
<protein>
    <recommendedName>
        <fullName evidence="4">Glycerophosphoryl diester phosphodiesterase membrane domain-containing protein</fullName>
    </recommendedName>
</protein>
<dbReference type="EMBL" id="MPSB01000001">
    <property type="protein sequence ID" value="ONF97754.1"/>
    <property type="molecule type" value="Genomic_DNA"/>
</dbReference>
<sequence length="270" mass="27685">MISMGTIWDRATAVIAGRFGILAMIALLTLFVPTLVQAAVDMVSETSPGMKPVGALVAILVALAGTAGALALTAVATDPSVDQGRAFAIAGARIGPMLGIIIVLIVAAFVAMLPGVILIGMAGFDIQRAQAGLTQDGLNLARFGFGMLYLVLLTFAVLWIGAKLVPLVGVVVNERRGLGAIRRSFALTRGSTFKLIGVLILYSIVFVVVLMAATSIVGLAVRLAAGADGAAVVTFAVGLVTAAVTAVFSVLQSVFSGQFYLAAREVRDPA</sequence>
<gene>
    <name evidence="2" type="ORF">SPHI_03900</name>
</gene>